<evidence type="ECO:0000313" key="3">
    <source>
        <dbReference type="Proteomes" id="UP000077248"/>
    </source>
</evidence>
<dbReference type="KEGG" id="aalt:CC77DRAFT_795994"/>
<organism evidence="2 3">
    <name type="scientific">Alternaria alternata</name>
    <name type="common">Alternaria rot fungus</name>
    <name type="synonym">Torula alternata</name>
    <dbReference type="NCBI Taxonomy" id="5599"/>
    <lineage>
        <taxon>Eukaryota</taxon>
        <taxon>Fungi</taxon>
        <taxon>Dikarya</taxon>
        <taxon>Ascomycota</taxon>
        <taxon>Pezizomycotina</taxon>
        <taxon>Dothideomycetes</taxon>
        <taxon>Pleosporomycetidae</taxon>
        <taxon>Pleosporales</taxon>
        <taxon>Pleosporineae</taxon>
        <taxon>Pleosporaceae</taxon>
        <taxon>Alternaria</taxon>
        <taxon>Alternaria sect. Alternaria</taxon>
        <taxon>Alternaria alternata complex</taxon>
    </lineage>
</organism>
<dbReference type="GeneID" id="29118825"/>
<keyword evidence="3" id="KW-1185">Reference proteome</keyword>
<dbReference type="Proteomes" id="UP000077248">
    <property type="component" value="Unassembled WGS sequence"/>
</dbReference>
<dbReference type="AlphaFoldDB" id="A0A177DRZ8"/>
<feature type="domain" description="F-box" evidence="1">
    <location>
        <begin position="1"/>
        <end position="48"/>
    </location>
</feature>
<reference evidence="2 3" key="1">
    <citation type="submission" date="2016-05" db="EMBL/GenBank/DDBJ databases">
        <title>Comparative analysis of secretome profiles of manganese(II)-oxidizing ascomycete fungi.</title>
        <authorList>
            <consortium name="DOE Joint Genome Institute"/>
            <person name="Zeiner C.A."/>
            <person name="Purvine S.O."/>
            <person name="Zink E.M."/>
            <person name="Wu S."/>
            <person name="Pasa-Tolic L."/>
            <person name="Chaput D.L."/>
            <person name="Haridas S."/>
            <person name="Grigoriev I.V."/>
            <person name="Santelli C.M."/>
            <person name="Hansel C.M."/>
        </authorList>
    </citation>
    <scope>NUCLEOTIDE SEQUENCE [LARGE SCALE GENOMIC DNA]</scope>
    <source>
        <strain evidence="2 3">SRC1lrK2f</strain>
    </source>
</reference>
<gene>
    <name evidence="2" type="ORF">CC77DRAFT_795994</name>
</gene>
<dbReference type="EMBL" id="KV441475">
    <property type="protein sequence ID" value="OAG22316.1"/>
    <property type="molecule type" value="Genomic_DNA"/>
</dbReference>
<evidence type="ECO:0000313" key="2">
    <source>
        <dbReference type="EMBL" id="OAG22316.1"/>
    </source>
</evidence>
<dbReference type="PROSITE" id="PS50181">
    <property type="entry name" value="FBOX"/>
    <property type="match status" value="1"/>
</dbReference>
<dbReference type="OMA" id="KMERWRQ"/>
<dbReference type="InterPro" id="IPR001810">
    <property type="entry name" value="F-box_dom"/>
</dbReference>
<protein>
    <recommendedName>
        <fullName evidence="1">F-box domain-containing protein</fullName>
    </recommendedName>
</protein>
<name>A0A177DRZ8_ALTAL</name>
<evidence type="ECO:0000259" key="1">
    <source>
        <dbReference type="PROSITE" id="PS50181"/>
    </source>
</evidence>
<proteinExistence type="predicted"/>
<dbReference type="VEuPathDB" id="FungiDB:CC77DRAFT_795994"/>
<sequence length="475" mass="55578">MAIIIDLPPEILEQIYHYLGSIDDVHHFGRMCSKTHHVIQKQNIYLEIMRSIIHSSPQHRYDFQLCRSLDLHRKIVAHLERHPMPFAASQPGVFSFSIWETQLMQTARSCSSPAEWTDDMICDILARYQGLRVLENIWLERELQEQDFLSVDDTSDAQRFVHRFATLVDREQKFRDGDLPRRNPNTPHTWYYTELDADQRERFYAAVTCVWLLNEIRWVLTNFAYPANFTVQIEILGALKARIEMETRTPLLDELDRHAVFTFMYHHLLPLHALFMADASSSKLPFTFASDFSKDTAHCTRLLQLFLMASQTYFQPPDLVDLTLRSRTSRKPPYPLLPTPCSTEKYRRPLPSLFYPGHDLNCTHLKASFQRTSIAHLTLITRSSFHQTSHDMSQGGISPSALGEALFKVPDHARRYLADRVLVAFEKDEVRERGKREMRGVWGKKWSIVGWAVWWWAGSEEKARMKMERLRAIEQ</sequence>
<dbReference type="RefSeq" id="XP_018387737.1">
    <property type="nucleotide sequence ID" value="XM_018533231.1"/>
</dbReference>
<accession>A0A177DRZ8</accession>